<dbReference type="Gene3D" id="3.30.160.60">
    <property type="entry name" value="Classic Zinc Finger"/>
    <property type="match status" value="6"/>
</dbReference>
<comment type="subcellular location">
    <subcellularLocation>
        <location evidence="1">Nucleus</location>
    </subcellularLocation>
</comment>
<feature type="domain" description="C2H2-type" evidence="12">
    <location>
        <begin position="251"/>
        <end position="278"/>
    </location>
</feature>
<dbReference type="EMBL" id="OU893337">
    <property type="protein sequence ID" value="CAG9793710.1"/>
    <property type="molecule type" value="Genomic_DNA"/>
</dbReference>
<dbReference type="OrthoDB" id="3156061at2759"/>
<evidence type="ECO:0000256" key="9">
    <source>
        <dbReference type="ARBA" id="ARBA00023242"/>
    </source>
</evidence>
<gene>
    <name evidence="13" type="ORF">DIATSA_LOCUS11125</name>
</gene>
<keyword evidence="4 10" id="KW-0863">Zinc-finger</keyword>
<keyword evidence="7" id="KW-0238">DNA-binding</keyword>
<dbReference type="GO" id="GO:0001228">
    <property type="term" value="F:DNA-binding transcription activator activity, RNA polymerase II-specific"/>
    <property type="evidence" value="ECO:0007669"/>
    <property type="project" value="TreeGrafter"/>
</dbReference>
<feature type="domain" description="C2H2-type" evidence="12">
    <location>
        <begin position="193"/>
        <end position="220"/>
    </location>
</feature>
<dbReference type="GO" id="GO:0008270">
    <property type="term" value="F:zinc ion binding"/>
    <property type="evidence" value="ECO:0007669"/>
    <property type="project" value="UniProtKB-KW"/>
</dbReference>
<dbReference type="AlphaFoldDB" id="A0A9N9WI49"/>
<feature type="domain" description="C2H2-type" evidence="12">
    <location>
        <begin position="418"/>
        <end position="445"/>
    </location>
</feature>
<dbReference type="SMART" id="SM00355">
    <property type="entry name" value="ZnF_C2H2"/>
    <property type="match status" value="11"/>
</dbReference>
<evidence type="ECO:0000259" key="12">
    <source>
        <dbReference type="PROSITE" id="PS50157"/>
    </source>
</evidence>
<evidence type="ECO:0000256" key="2">
    <source>
        <dbReference type="ARBA" id="ARBA00022723"/>
    </source>
</evidence>
<feature type="compositionally biased region" description="Polar residues" evidence="11">
    <location>
        <begin position="23"/>
        <end position="32"/>
    </location>
</feature>
<dbReference type="Pfam" id="PF05605">
    <property type="entry name" value="zf-Di19"/>
    <property type="match status" value="1"/>
</dbReference>
<feature type="domain" description="C2H2-type" evidence="12">
    <location>
        <begin position="446"/>
        <end position="474"/>
    </location>
</feature>
<evidence type="ECO:0000313" key="14">
    <source>
        <dbReference type="Proteomes" id="UP001153714"/>
    </source>
</evidence>
<dbReference type="InterPro" id="IPR013087">
    <property type="entry name" value="Znf_C2H2_type"/>
</dbReference>
<feature type="domain" description="C2H2-type" evidence="12">
    <location>
        <begin position="280"/>
        <end position="302"/>
    </location>
</feature>
<dbReference type="SUPFAM" id="SSF57667">
    <property type="entry name" value="beta-beta-alpha zinc fingers"/>
    <property type="match status" value="5"/>
</dbReference>
<keyword evidence="2" id="KW-0479">Metal-binding</keyword>
<name>A0A9N9WI49_9NEOP</name>
<organism evidence="13 14">
    <name type="scientific">Diatraea saccharalis</name>
    <name type="common">sugarcane borer</name>
    <dbReference type="NCBI Taxonomy" id="40085"/>
    <lineage>
        <taxon>Eukaryota</taxon>
        <taxon>Metazoa</taxon>
        <taxon>Ecdysozoa</taxon>
        <taxon>Arthropoda</taxon>
        <taxon>Hexapoda</taxon>
        <taxon>Insecta</taxon>
        <taxon>Pterygota</taxon>
        <taxon>Neoptera</taxon>
        <taxon>Endopterygota</taxon>
        <taxon>Lepidoptera</taxon>
        <taxon>Glossata</taxon>
        <taxon>Ditrysia</taxon>
        <taxon>Pyraloidea</taxon>
        <taxon>Crambidae</taxon>
        <taxon>Crambinae</taxon>
        <taxon>Diatraea</taxon>
    </lineage>
</organism>
<evidence type="ECO:0000256" key="1">
    <source>
        <dbReference type="ARBA" id="ARBA00004123"/>
    </source>
</evidence>
<protein>
    <recommendedName>
        <fullName evidence="12">C2H2-type domain-containing protein</fullName>
    </recommendedName>
</protein>
<dbReference type="PANTHER" id="PTHR24393">
    <property type="entry name" value="ZINC FINGER PROTEIN"/>
    <property type="match status" value="1"/>
</dbReference>
<dbReference type="FunFam" id="3.30.160.60:FF:000446">
    <property type="entry name" value="Zinc finger protein"/>
    <property type="match status" value="1"/>
</dbReference>
<reference evidence="13" key="2">
    <citation type="submission" date="2022-10" db="EMBL/GenBank/DDBJ databases">
        <authorList>
            <consortium name="ENA_rothamsted_submissions"/>
            <consortium name="culmorum"/>
            <person name="King R."/>
        </authorList>
    </citation>
    <scope>NUCLEOTIDE SEQUENCE</scope>
</reference>
<keyword evidence="3" id="KW-0677">Repeat</keyword>
<evidence type="ECO:0000313" key="13">
    <source>
        <dbReference type="EMBL" id="CAG9793710.1"/>
    </source>
</evidence>
<feature type="domain" description="C2H2-type" evidence="12">
    <location>
        <begin position="475"/>
        <end position="503"/>
    </location>
</feature>
<proteinExistence type="predicted"/>
<keyword evidence="14" id="KW-1185">Reference proteome</keyword>
<dbReference type="FunFam" id="3.30.160.60:FF:002343">
    <property type="entry name" value="Zinc finger protein 33A"/>
    <property type="match status" value="1"/>
</dbReference>
<keyword evidence="5" id="KW-0862">Zinc</keyword>
<keyword evidence="6" id="KW-0805">Transcription regulation</keyword>
<dbReference type="Pfam" id="PF00096">
    <property type="entry name" value="zf-C2H2"/>
    <property type="match status" value="3"/>
</dbReference>
<keyword evidence="9" id="KW-0539">Nucleus</keyword>
<feature type="domain" description="C2H2-type" evidence="12">
    <location>
        <begin position="390"/>
        <end position="417"/>
    </location>
</feature>
<dbReference type="InterPro" id="IPR036236">
    <property type="entry name" value="Znf_C2H2_sf"/>
</dbReference>
<dbReference type="PANTHER" id="PTHR24393:SF85">
    <property type="entry name" value="FI01120P"/>
    <property type="match status" value="1"/>
</dbReference>
<dbReference type="GO" id="GO:0005634">
    <property type="term" value="C:nucleus"/>
    <property type="evidence" value="ECO:0007669"/>
    <property type="project" value="UniProtKB-SubCell"/>
</dbReference>
<dbReference type="PROSITE" id="PS50157">
    <property type="entry name" value="ZINC_FINGER_C2H2_2"/>
    <property type="match status" value="9"/>
</dbReference>
<dbReference type="PROSITE" id="PS00028">
    <property type="entry name" value="ZINC_FINGER_C2H2_1"/>
    <property type="match status" value="9"/>
</dbReference>
<evidence type="ECO:0000256" key="4">
    <source>
        <dbReference type="ARBA" id="ARBA00022771"/>
    </source>
</evidence>
<sequence length="625" mass="72959">MANVKNKVKTSQNKPKRGRISNKNKSSDVNNAIESVTVMKRPSKLSLLTPEEKVQYLFKNGHLIKDKFIRKAPLNNGKIDKSSLPITKNSLVSKSGRIRKKCMDNIRLFDNILKTELMIDDSQKKKKLTKVKSPANNNNDDLSDHNIDWELAVLDPSNLPTVFNDLKKPKPKKKPVKYIPKRSKQVTACAQKLQCDYCARMFDTKTSIRRHIYGHLNLKPHKCPHCPKKFRYVTKIQEHITQEHDDTIRNFICDICGQYYLSKKNYNMHLATHMRSDDEYKCLFCEDTFGQYSALIKHEKQHLVTGRYICTICKMSYTCRDHLSMHLKGHLKIKEFICQFCGKEFLRSNSMQRHVLVCHAGHRIKCPICKKELKGHLTEHMRTHEKKRPHKCPECGQRFTQSTQLNVHRRSHTGARPYPCRICNHRFSHSNALMLHIRRHTGEKPFPCAMCPLRFSQLPHMKAHMRTIHGKENAYKCKKCEQFFKLKVDLENHVKNCTVGDKELSYEEQIEESIKFEEIEVESAMSLSRMRYLLALLLTMIASKDKLKYLGFNKRLIDELLLESLEAMGIKPCKDESLTPIRRLKTNIEMLLNGTVPKEQMEKLKNENKSTEEILELLTDEKKTE</sequence>
<feature type="domain" description="C2H2-type" evidence="12">
    <location>
        <begin position="336"/>
        <end position="364"/>
    </location>
</feature>
<evidence type="ECO:0000256" key="11">
    <source>
        <dbReference type="SAM" id="MobiDB-lite"/>
    </source>
</evidence>
<reference evidence="13" key="1">
    <citation type="submission" date="2021-12" db="EMBL/GenBank/DDBJ databases">
        <authorList>
            <person name="King R."/>
        </authorList>
    </citation>
    <scope>NUCLEOTIDE SEQUENCE</scope>
</reference>
<dbReference type="GO" id="GO:0000978">
    <property type="term" value="F:RNA polymerase II cis-regulatory region sequence-specific DNA binding"/>
    <property type="evidence" value="ECO:0007669"/>
    <property type="project" value="TreeGrafter"/>
</dbReference>
<evidence type="ECO:0000256" key="10">
    <source>
        <dbReference type="PROSITE-ProRule" id="PRU00042"/>
    </source>
</evidence>
<dbReference type="Proteomes" id="UP001153714">
    <property type="component" value="Chromosome 6"/>
</dbReference>
<evidence type="ECO:0000256" key="5">
    <source>
        <dbReference type="ARBA" id="ARBA00022833"/>
    </source>
</evidence>
<keyword evidence="8" id="KW-0804">Transcription</keyword>
<dbReference type="FunFam" id="3.30.160.60:FF:000325">
    <property type="entry name" value="ZFP90 zinc finger protein"/>
    <property type="match status" value="1"/>
</dbReference>
<evidence type="ECO:0000256" key="3">
    <source>
        <dbReference type="ARBA" id="ARBA00022737"/>
    </source>
</evidence>
<feature type="region of interest" description="Disordered" evidence="11">
    <location>
        <begin position="1"/>
        <end position="32"/>
    </location>
</feature>
<accession>A0A9N9WI49</accession>
<feature type="domain" description="C2H2-type" evidence="12">
    <location>
        <begin position="308"/>
        <end position="335"/>
    </location>
</feature>
<dbReference type="InterPro" id="IPR008598">
    <property type="entry name" value="Di19_Zn-bd"/>
</dbReference>
<evidence type="ECO:0000256" key="8">
    <source>
        <dbReference type="ARBA" id="ARBA00023163"/>
    </source>
</evidence>
<feature type="compositionally biased region" description="Basic and acidic residues" evidence="11">
    <location>
        <begin position="603"/>
        <end position="612"/>
    </location>
</feature>
<evidence type="ECO:0000256" key="6">
    <source>
        <dbReference type="ARBA" id="ARBA00023015"/>
    </source>
</evidence>
<evidence type="ECO:0000256" key="7">
    <source>
        <dbReference type="ARBA" id="ARBA00023125"/>
    </source>
</evidence>
<feature type="region of interest" description="Disordered" evidence="11">
    <location>
        <begin position="603"/>
        <end position="625"/>
    </location>
</feature>